<dbReference type="PRINTS" id="PR00091">
    <property type="entry name" value="NITROGNASEII"/>
</dbReference>
<organism evidence="9 10">
    <name type="scientific">Methanospirillum stamsii</name>
    <dbReference type="NCBI Taxonomy" id="1277351"/>
    <lineage>
        <taxon>Archaea</taxon>
        <taxon>Methanobacteriati</taxon>
        <taxon>Methanobacteriota</taxon>
        <taxon>Stenosarchaea group</taxon>
        <taxon>Methanomicrobia</taxon>
        <taxon>Methanomicrobiales</taxon>
        <taxon>Methanospirillaceae</taxon>
        <taxon>Methanospirillum</taxon>
    </lineage>
</organism>
<dbReference type="PROSITE" id="PS00692">
    <property type="entry name" value="NIFH_FRXC_2"/>
    <property type="match status" value="1"/>
</dbReference>
<keyword evidence="3 8" id="KW-0479">Metal-binding</keyword>
<dbReference type="CDD" id="cd02040">
    <property type="entry name" value="NifH"/>
    <property type="match status" value="1"/>
</dbReference>
<dbReference type="PIRSF" id="PIRSF000363">
    <property type="entry name" value="Nitrogenase_iron"/>
    <property type="match status" value="1"/>
</dbReference>
<sequence>MRRIALYGKGGIGKSTTTSNLSIVLAKKGYTVMQIGCDPKADSTRMLTGGERITPILKTLRQGKDGVTLDQLVTKGDYGIYCAECGGPTPGVGCAGRGIISAFERLDALNAFNELKPDFVLYDVLGDVVCGGFAMPLRKGYAEEVYIVTSGELMSLYAAENIALAVSQFSQKGYARLCGIIQNSRNVENEDKLISDLAAEIGVRVVTRIPRDKVVQECESARSTVASFFDDGAYVRAITVLADEIISKKENR</sequence>
<keyword evidence="7 8" id="KW-0411">Iron-sulfur</keyword>
<keyword evidence="5 8" id="KW-0067">ATP-binding</keyword>
<evidence type="ECO:0000256" key="6">
    <source>
        <dbReference type="ARBA" id="ARBA00023004"/>
    </source>
</evidence>
<keyword evidence="6 8" id="KW-0408">Iron</keyword>
<dbReference type="InterPro" id="IPR000392">
    <property type="entry name" value="NifH/frxC"/>
</dbReference>
<protein>
    <submittedName>
        <fullName evidence="9">Nitrogenase iron protein</fullName>
    </submittedName>
</protein>
<comment type="caution">
    <text evidence="9">The sequence shown here is derived from an EMBL/GenBank/DDBJ whole genome shotgun (WGS) entry which is preliminary data.</text>
</comment>
<evidence type="ECO:0000256" key="1">
    <source>
        <dbReference type="ARBA" id="ARBA00001966"/>
    </source>
</evidence>
<dbReference type="Gene3D" id="3.40.50.300">
    <property type="entry name" value="P-loop containing nucleotide triphosphate hydrolases"/>
    <property type="match status" value="1"/>
</dbReference>
<dbReference type="GO" id="GO:0016491">
    <property type="term" value="F:oxidoreductase activity"/>
    <property type="evidence" value="ECO:0007669"/>
    <property type="project" value="UniProtKB-KW"/>
</dbReference>
<dbReference type="InterPro" id="IPR027417">
    <property type="entry name" value="P-loop_NTPase"/>
</dbReference>
<dbReference type="GeneID" id="97607899"/>
<dbReference type="RefSeq" id="WP_109942349.1">
    <property type="nucleotide sequence ID" value="NZ_CP176366.1"/>
</dbReference>
<keyword evidence="8" id="KW-0004">4Fe-4S</keyword>
<dbReference type="GO" id="GO:0046872">
    <property type="term" value="F:metal ion binding"/>
    <property type="evidence" value="ECO:0007669"/>
    <property type="project" value="UniProtKB-KW"/>
</dbReference>
<keyword evidence="10" id="KW-1185">Reference proteome</keyword>
<dbReference type="PANTHER" id="PTHR42864:SF2">
    <property type="entry name" value="LIGHT-INDEPENDENT PROTOCHLOROPHYLLIDE REDUCTASE IRON-SULFUR ATP-BINDING PROTEIN"/>
    <property type="match status" value="1"/>
</dbReference>
<dbReference type="PROSITE" id="PS51026">
    <property type="entry name" value="NIFH_FRXC_3"/>
    <property type="match status" value="1"/>
</dbReference>
<evidence type="ECO:0000256" key="7">
    <source>
        <dbReference type="ARBA" id="ARBA00023014"/>
    </source>
</evidence>
<name>A0A2V2N372_9EURY</name>
<evidence type="ECO:0000256" key="8">
    <source>
        <dbReference type="RuleBase" id="RU003688"/>
    </source>
</evidence>
<dbReference type="PROSITE" id="PS00746">
    <property type="entry name" value="NIFH_FRXC_1"/>
    <property type="match status" value="1"/>
</dbReference>
<dbReference type="OrthoDB" id="145464at2157"/>
<dbReference type="Pfam" id="PF00142">
    <property type="entry name" value="Fer4_NifH"/>
    <property type="match status" value="1"/>
</dbReference>
<accession>A0A2V2N372</accession>
<evidence type="ECO:0000256" key="3">
    <source>
        <dbReference type="ARBA" id="ARBA00022723"/>
    </source>
</evidence>
<reference evidence="9 10" key="1">
    <citation type="submission" date="2018-05" db="EMBL/GenBank/DDBJ databases">
        <title>Draft genome of Methanospirillum stamsii Pt1.</title>
        <authorList>
            <person name="Dueholm M.S."/>
            <person name="Nielsen P.H."/>
            <person name="Bakmann L.F."/>
            <person name="Otzen D.E."/>
        </authorList>
    </citation>
    <scope>NUCLEOTIDE SEQUENCE [LARGE SCALE GENOMIC DNA]</scope>
    <source>
        <strain evidence="9 10">Pt1</strain>
    </source>
</reference>
<evidence type="ECO:0000313" key="9">
    <source>
        <dbReference type="EMBL" id="PWR69673.1"/>
    </source>
</evidence>
<dbReference type="GO" id="GO:0005524">
    <property type="term" value="F:ATP binding"/>
    <property type="evidence" value="ECO:0007669"/>
    <property type="project" value="UniProtKB-KW"/>
</dbReference>
<dbReference type="EMBL" id="QGMZ01000056">
    <property type="protein sequence ID" value="PWR69673.1"/>
    <property type="molecule type" value="Genomic_DNA"/>
</dbReference>
<dbReference type="GO" id="GO:0051539">
    <property type="term" value="F:4 iron, 4 sulfur cluster binding"/>
    <property type="evidence" value="ECO:0007669"/>
    <property type="project" value="UniProtKB-KW"/>
</dbReference>
<comment type="similarity">
    <text evidence="2 8">Belongs to the NifH/BchL/ChlL family.</text>
</comment>
<dbReference type="InterPro" id="IPR030655">
    <property type="entry name" value="NifH/chlL_CS"/>
</dbReference>
<comment type="cofactor">
    <cofactor evidence="1">
        <name>[4Fe-4S] cluster</name>
        <dbReference type="ChEBI" id="CHEBI:49883"/>
    </cofactor>
</comment>
<dbReference type="SUPFAM" id="SSF52540">
    <property type="entry name" value="P-loop containing nucleoside triphosphate hydrolases"/>
    <property type="match status" value="1"/>
</dbReference>
<dbReference type="PANTHER" id="PTHR42864">
    <property type="entry name" value="LIGHT-INDEPENDENT PROTOCHLOROPHYLLIDE REDUCTASE IRON-SULFUR ATP-BINDING PROTEIN"/>
    <property type="match status" value="1"/>
</dbReference>
<keyword evidence="8" id="KW-0560">Oxidoreductase</keyword>
<gene>
    <name evidence="9" type="ORF">DLD82_17100</name>
</gene>
<dbReference type="Proteomes" id="UP000245934">
    <property type="component" value="Unassembled WGS sequence"/>
</dbReference>
<evidence type="ECO:0000256" key="4">
    <source>
        <dbReference type="ARBA" id="ARBA00022741"/>
    </source>
</evidence>
<evidence type="ECO:0000313" key="10">
    <source>
        <dbReference type="Proteomes" id="UP000245934"/>
    </source>
</evidence>
<evidence type="ECO:0000256" key="5">
    <source>
        <dbReference type="ARBA" id="ARBA00022840"/>
    </source>
</evidence>
<keyword evidence="4 8" id="KW-0547">Nucleotide-binding</keyword>
<dbReference type="AlphaFoldDB" id="A0A2V2N372"/>
<evidence type="ECO:0000256" key="2">
    <source>
        <dbReference type="ARBA" id="ARBA00005504"/>
    </source>
</evidence>
<proteinExistence type="inferred from homology"/>